<accession>A0A2R8BAQ1</accession>
<protein>
    <submittedName>
        <fullName evidence="4">Inner membrane protein YqiJ</fullName>
    </submittedName>
</protein>
<evidence type="ECO:0000259" key="3">
    <source>
        <dbReference type="Pfam" id="PF21001"/>
    </source>
</evidence>
<dbReference type="InterPro" id="IPR010840">
    <property type="entry name" value="YqiJ_OB"/>
</dbReference>
<sequence>MATLLLDPALLPFTVALALLFGLLALELMAVLFGGSLLGLDTDADLDIDLDVDFDISPDIDLDAEFSASDFSNWEAELDVANDSGADAAASTDWLGISKVPTLIWVSAALLAFGLTGLVIQTFADSIIGTLLTPWAVAIPAAAAGVWFAKNFAKVFARLIPKSESSAVSNRHLGRRRGIVSQGTAARGKPAEVRVMDGHGNAHYLRAEPLRDDATITQGTEVLVMRQSRDDGYRLVPLT</sequence>
<gene>
    <name evidence="4" type="primary">yqiJ</name>
    <name evidence="4" type="ORF">ASD8599_00833</name>
</gene>
<feature type="transmembrane region" description="Helical" evidence="1">
    <location>
        <begin position="127"/>
        <end position="149"/>
    </location>
</feature>
<feature type="domain" description="Inner membrane protein YqiJ N-terminal" evidence="3">
    <location>
        <begin position="11"/>
        <end position="145"/>
    </location>
</feature>
<dbReference type="RefSeq" id="WP_108827358.1">
    <property type="nucleotide sequence ID" value="NZ_OMOR01000001.1"/>
</dbReference>
<evidence type="ECO:0000259" key="2">
    <source>
        <dbReference type="Pfam" id="PF07290"/>
    </source>
</evidence>
<dbReference type="Proteomes" id="UP000244880">
    <property type="component" value="Unassembled WGS sequence"/>
</dbReference>
<feature type="domain" description="Inner membrane protein YqiJ OB-fold" evidence="2">
    <location>
        <begin position="176"/>
        <end position="233"/>
    </location>
</feature>
<evidence type="ECO:0000313" key="4">
    <source>
        <dbReference type="EMBL" id="SPH20095.1"/>
    </source>
</evidence>
<dbReference type="InterPro" id="IPR048376">
    <property type="entry name" value="YqiJ_N"/>
</dbReference>
<feature type="transmembrane region" description="Helical" evidence="1">
    <location>
        <begin position="103"/>
        <end position="121"/>
    </location>
</feature>
<keyword evidence="5" id="KW-1185">Reference proteome</keyword>
<dbReference type="Pfam" id="PF21001">
    <property type="entry name" value="YqiJ_N"/>
    <property type="match status" value="1"/>
</dbReference>
<dbReference type="AlphaFoldDB" id="A0A2R8BAQ1"/>
<keyword evidence="1" id="KW-0812">Transmembrane</keyword>
<keyword evidence="1" id="KW-0472">Membrane</keyword>
<proteinExistence type="predicted"/>
<evidence type="ECO:0000313" key="5">
    <source>
        <dbReference type="Proteomes" id="UP000244880"/>
    </source>
</evidence>
<name>A0A2R8BAQ1_9RHOB</name>
<reference evidence="4 5" key="1">
    <citation type="submission" date="2018-03" db="EMBL/GenBank/DDBJ databases">
        <authorList>
            <person name="Keele B.F."/>
        </authorList>
    </citation>
    <scope>NUCLEOTIDE SEQUENCE [LARGE SCALE GENOMIC DNA]</scope>
    <source>
        <strain evidence="4 5">CECT 8599</strain>
    </source>
</reference>
<dbReference type="OrthoDB" id="5421421at2"/>
<dbReference type="Pfam" id="PF07290">
    <property type="entry name" value="YqiJ_OB"/>
    <property type="match status" value="1"/>
</dbReference>
<keyword evidence="1" id="KW-1133">Transmembrane helix</keyword>
<organism evidence="4 5">
    <name type="scientific">Ascidiaceihabitans donghaensis</name>
    <dbReference type="NCBI Taxonomy" id="1510460"/>
    <lineage>
        <taxon>Bacteria</taxon>
        <taxon>Pseudomonadati</taxon>
        <taxon>Pseudomonadota</taxon>
        <taxon>Alphaproteobacteria</taxon>
        <taxon>Rhodobacterales</taxon>
        <taxon>Paracoccaceae</taxon>
        <taxon>Ascidiaceihabitans</taxon>
    </lineage>
</organism>
<feature type="transmembrane region" description="Helical" evidence="1">
    <location>
        <begin position="12"/>
        <end position="33"/>
    </location>
</feature>
<dbReference type="EMBL" id="OMOR01000001">
    <property type="protein sequence ID" value="SPH20095.1"/>
    <property type="molecule type" value="Genomic_DNA"/>
</dbReference>
<evidence type="ECO:0000256" key="1">
    <source>
        <dbReference type="SAM" id="Phobius"/>
    </source>
</evidence>